<dbReference type="Proteomes" id="UP000241392">
    <property type="component" value="Segment"/>
</dbReference>
<evidence type="ECO:0000313" key="2">
    <source>
        <dbReference type="Proteomes" id="UP000241392"/>
    </source>
</evidence>
<proteinExistence type="predicted"/>
<name>A0A2H4PA26_9CAUD</name>
<dbReference type="EMBL" id="MG198784">
    <property type="protein sequence ID" value="ATW59088.1"/>
    <property type="molecule type" value="Genomic_DNA"/>
</dbReference>
<dbReference type="OrthoDB" id="21102at10239"/>
<reference evidence="2" key="1">
    <citation type="submission" date="2017-10" db="EMBL/GenBank/DDBJ databases">
        <authorList>
            <person name="Banno H."/>
            <person name="Chua N.-H."/>
        </authorList>
    </citation>
    <scope>NUCLEOTIDE SEQUENCE [LARGE SCALE GENOMIC DNA]</scope>
</reference>
<accession>A0A2H4PA26</accession>
<keyword evidence="2" id="KW-1185">Reference proteome</keyword>
<sequence length="356" mass="36690">MILSGYVPTPVPVPTEVPTRVPGPVVVATRVPGPAVVETEIPGPVIVPTPVPGPTIVATPMPFWLRQITGILRAEGEIQVQVLGVTLDSSEAMTVRGQGLLSAVLSSMDLAPADQFLRGQAAIWAVVAGDREVEYPVHLEGRGEILASGVAMVMSAGVRALAGRGAVTAGGIFTALQALVNLRGQGRVTASPTAMSLTDPVARLLAGRGAITITGATRTLNIPTYQMTKSGTQAGQGTGYNTLTGMSADAGYPGTIVDNSAALRIPDGLPSYAANIHVEVPHTGGTAPRYGQSQIYMNGSLVATGAQQTASPGTSTVDWSGNVQAGDYFVIQWRGEGNFFQRPTAQAGAFLRVTPA</sequence>
<evidence type="ECO:0000313" key="1">
    <source>
        <dbReference type="EMBL" id="ATW59088.1"/>
    </source>
</evidence>
<organism evidence="1 2">
    <name type="scientific">Gordonia phage Gustav</name>
    <dbReference type="NCBI Taxonomy" id="2047872"/>
    <lineage>
        <taxon>Viruses</taxon>
        <taxon>Duplodnaviria</taxon>
        <taxon>Heunggongvirae</taxon>
        <taxon>Uroviricota</taxon>
        <taxon>Caudoviricetes</taxon>
        <taxon>Gustavvirus</taxon>
        <taxon>Gustavvirus gustav</taxon>
    </lineage>
</organism>
<protein>
    <submittedName>
        <fullName evidence="1">Uncharacterized protein</fullName>
    </submittedName>
</protein>
<gene>
    <name evidence="1" type="ORF">PHIRE_GUSTAV_28</name>
</gene>